<comment type="caution">
    <text evidence="1">The sequence shown here is derived from an EMBL/GenBank/DDBJ whole genome shotgun (WGS) entry which is preliminary data.</text>
</comment>
<sequence>MMIVELIDGDDFRAQLTTLGIDIPENADPDTCAQIAAEAHRKQEIPELPALAGKLMDQKDILLPSVRHAIERFLPLG</sequence>
<dbReference type="OrthoDB" id="6169664at2"/>
<dbReference type="AlphaFoldDB" id="A0A1R4I3B5"/>
<dbReference type="EMBL" id="FUKM01000057">
    <property type="protein sequence ID" value="SJN14371.1"/>
    <property type="molecule type" value="Genomic_DNA"/>
</dbReference>
<dbReference type="RefSeq" id="WP_087110417.1">
    <property type="nucleotide sequence ID" value="NZ_FUKM01000057.1"/>
</dbReference>
<proteinExistence type="predicted"/>
<reference evidence="1 2" key="1">
    <citation type="submission" date="2017-02" db="EMBL/GenBank/DDBJ databases">
        <authorList>
            <person name="Dridi B."/>
        </authorList>
    </citation>
    <scope>NUCLEOTIDE SEQUENCE [LARGE SCALE GENOMIC DNA]</scope>
    <source>
        <strain evidence="1 2">JB380</strain>
    </source>
</reference>
<gene>
    <name evidence="1" type="ORF">CZ787_14810</name>
</gene>
<dbReference type="Proteomes" id="UP000196331">
    <property type="component" value="Unassembled WGS sequence"/>
</dbReference>
<accession>A0A1R4I3B5</accession>
<evidence type="ECO:0000313" key="2">
    <source>
        <dbReference type="Proteomes" id="UP000196331"/>
    </source>
</evidence>
<name>A0A1R4I3B5_9GAMM</name>
<protein>
    <submittedName>
        <fullName evidence="1">Uncharacterized protein</fullName>
    </submittedName>
</protein>
<organism evidence="1 2">
    <name type="scientific">Halomonas citrativorans</name>
    <dbReference type="NCBI Taxonomy" id="2742612"/>
    <lineage>
        <taxon>Bacteria</taxon>
        <taxon>Pseudomonadati</taxon>
        <taxon>Pseudomonadota</taxon>
        <taxon>Gammaproteobacteria</taxon>
        <taxon>Oceanospirillales</taxon>
        <taxon>Halomonadaceae</taxon>
        <taxon>Halomonas</taxon>
    </lineage>
</organism>
<evidence type="ECO:0000313" key="1">
    <source>
        <dbReference type="EMBL" id="SJN14371.1"/>
    </source>
</evidence>